<reference evidence="2 3" key="1">
    <citation type="journal article" date="2015" name="PLoS Negl. Trop. Dis.">
        <title>Haemophilus ducreyi Cutaneous Ulcer Strains Are Nearly Identical to Class I Genital Ulcer Strains.</title>
        <authorList>
            <person name="Gangaiah D."/>
            <person name="Webb K.M."/>
            <person name="Humphreys T.L."/>
            <person name="Fortney K.R."/>
            <person name="Toh E."/>
            <person name="Tai A."/>
            <person name="Katz S.S."/>
            <person name="Pillay A."/>
            <person name="Chen C.Y."/>
            <person name="Roberts S.A."/>
            <person name="Munson R.S.Jr."/>
            <person name="Spinola S.M."/>
        </authorList>
    </citation>
    <scope>NUCLEOTIDE SEQUENCE [LARGE SCALE GENOMIC DNA]</scope>
    <source>
        <strain evidence="3">CLU2</strain>
    </source>
</reference>
<proteinExistence type="predicted"/>
<protein>
    <submittedName>
        <fullName evidence="2">Membrane protein</fullName>
    </submittedName>
</protein>
<dbReference type="OMA" id="WFELACL"/>
<feature type="transmembrane region" description="Helical" evidence="1">
    <location>
        <begin position="46"/>
        <end position="67"/>
    </location>
</feature>
<gene>
    <name evidence="2" type="ORF">RZ57_02640</name>
</gene>
<dbReference type="InterPro" id="IPR010398">
    <property type="entry name" value="DUF997"/>
</dbReference>
<dbReference type="PANTHER" id="PTHR39174">
    <property type="entry name" value="INNER MEMBRANE PROTEIN-RELATED"/>
    <property type="match status" value="1"/>
</dbReference>
<sequence length="82" mass="9603">MQQQNLTSQLNKEAKWAFWLSLFYLVGWVFFAYFSSSKRGIFGFPLWFELSCIFLPLVFTGIVYLAIKKVYCDIDLNGAKDE</sequence>
<evidence type="ECO:0000313" key="2">
    <source>
        <dbReference type="EMBL" id="AKO32108.1"/>
    </source>
</evidence>
<accession>A0AAC8UBR8</accession>
<evidence type="ECO:0000256" key="1">
    <source>
        <dbReference type="SAM" id="Phobius"/>
    </source>
</evidence>
<organism evidence="2 3">
    <name type="scientific">Haemophilus ducreyi</name>
    <dbReference type="NCBI Taxonomy" id="730"/>
    <lineage>
        <taxon>Bacteria</taxon>
        <taxon>Pseudomonadati</taxon>
        <taxon>Pseudomonadota</taxon>
        <taxon>Gammaproteobacteria</taxon>
        <taxon>Pasteurellales</taxon>
        <taxon>Pasteurellaceae</taxon>
        <taxon>Haemophilus</taxon>
    </lineage>
</organism>
<keyword evidence="1" id="KW-1133">Transmembrane helix</keyword>
<name>A0AAC8UBR8_HAEDC</name>
<feature type="transmembrane region" description="Helical" evidence="1">
    <location>
        <begin position="16"/>
        <end position="34"/>
    </location>
</feature>
<dbReference type="Pfam" id="PF06196">
    <property type="entry name" value="DUF997"/>
    <property type="match status" value="1"/>
</dbReference>
<keyword evidence="1" id="KW-0472">Membrane</keyword>
<dbReference type="Proteomes" id="UP000060132">
    <property type="component" value="Chromosome"/>
</dbReference>
<keyword evidence="1" id="KW-0812">Transmembrane</keyword>
<dbReference type="EMBL" id="CP011219">
    <property type="protein sequence ID" value="AKO32108.1"/>
    <property type="molecule type" value="Genomic_DNA"/>
</dbReference>
<dbReference type="AlphaFoldDB" id="A0AAC8UBR8"/>
<dbReference type="RefSeq" id="WP_010944647.1">
    <property type="nucleotide sequence ID" value="NZ_CP011218.1"/>
</dbReference>
<evidence type="ECO:0000313" key="3">
    <source>
        <dbReference type="Proteomes" id="UP000060132"/>
    </source>
</evidence>
<dbReference type="PANTHER" id="PTHR39174:SF1">
    <property type="entry name" value="INNER MEMBRANE PROTEIN"/>
    <property type="match status" value="1"/>
</dbReference>